<evidence type="ECO:0000313" key="2">
    <source>
        <dbReference type="Proteomes" id="UP000233469"/>
    </source>
</evidence>
<organism evidence="1 2">
    <name type="scientific">Rhizophagus irregularis</name>
    <dbReference type="NCBI Taxonomy" id="588596"/>
    <lineage>
        <taxon>Eukaryota</taxon>
        <taxon>Fungi</taxon>
        <taxon>Fungi incertae sedis</taxon>
        <taxon>Mucoromycota</taxon>
        <taxon>Glomeromycotina</taxon>
        <taxon>Glomeromycetes</taxon>
        <taxon>Glomerales</taxon>
        <taxon>Glomeraceae</taxon>
        <taxon>Rhizophagus</taxon>
    </lineage>
</organism>
<dbReference type="Proteomes" id="UP000233469">
    <property type="component" value="Unassembled WGS sequence"/>
</dbReference>
<evidence type="ECO:0000313" key="1">
    <source>
        <dbReference type="EMBL" id="PKK74040.1"/>
    </source>
</evidence>
<gene>
    <name evidence="1" type="ORF">RhiirC2_775283</name>
</gene>
<dbReference type="EMBL" id="LLXL01000329">
    <property type="protein sequence ID" value="PKK74040.1"/>
    <property type="molecule type" value="Genomic_DNA"/>
</dbReference>
<comment type="caution">
    <text evidence="1">The sequence shown here is derived from an EMBL/GenBank/DDBJ whole genome shotgun (WGS) entry which is preliminary data.</text>
</comment>
<reference evidence="1 2" key="2">
    <citation type="submission" date="2017-10" db="EMBL/GenBank/DDBJ databases">
        <title>Extensive intraspecific genome diversity in a model arbuscular mycorrhizal fungus.</title>
        <authorList>
            <person name="Chen E.C.H."/>
            <person name="Morin E."/>
            <person name="Baudet D."/>
            <person name="Noel J."/>
            <person name="Ndikumana S."/>
            <person name="Charron P."/>
            <person name="St-Onge C."/>
            <person name="Giorgi J."/>
            <person name="Grigoriev I.V."/>
            <person name="Roux C."/>
            <person name="Martin F.M."/>
            <person name="Corradi N."/>
        </authorList>
    </citation>
    <scope>NUCLEOTIDE SEQUENCE [LARGE SCALE GENOMIC DNA]</scope>
    <source>
        <strain evidence="1 2">C2</strain>
    </source>
</reference>
<name>A0A2N1NJM5_9GLOM</name>
<reference evidence="1 2" key="1">
    <citation type="submission" date="2016-04" db="EMBL/GenBank/DDBJ databases">
        <title>Genome analyses suggest a sexual origin of heterokaryosis in a supposedly ancient asexual fungus.</title>
        <authorList>
            <person name="Ropars J."/>
            <person name="Sedzielewska K."/>
            <person name="Noel J."/>
            <person name="Charron P."/>
            <person name="Farinelli L."/>
            <person name="Marton T."/>
            <person name="Kruger M."/>
            <person name="Pelin A."/>
            <person name="Brachmann A."/>
            <person name="Corradi N."/>
        </authorList>
    </citation>
    <scope>NUCLEOTIDE SEQUENCE [LARGE SCALE GENOMIC DNA]</scope>
    <source>
        <strain evidence="1 2">C2</strain>
    </source>
</reference>
<proteinExistence type="predicted"/>
<protein>
    <submittedName>
        <fullName evidence="1">Uncharacterized protein</fullName>
    </submittedName>
</protein>
<dbReference type="VEuPathDB" id="FungiDB:FUN_000169"/>
<dbReference type="AlphaFoldDB" id="A0A2N1NJM5"/>
<sequence length="164" mass="19644">MILILQLKNQLELNQINNINLDEEYKPLFEYPKSIIDFIINSCFVRYDRSGLSISRNKIYEKGFKNFNVQNLTSNLTKLNSLSLAIGVGRNIRTELWEIILSNKYMNWIRTGLWKLYEFTNWTLRLRYSSWIKNRTVLTLGLCPQLKLNLVASFYYYNNYNKYN</sequence>
<accession>A0A2N1NJM5</accession>